<dbReference type="EMBL" id="CAJOBA010007190">
    <property type="protein sequence ID" value="CAF3795241.1"/>
    <property type="molecule type" value="Genomic_DNA"/>
</dbReference>
<feature type="region of interest" description="Disordered" evidence="1">
    <location>
        <begin position="1"/>
        <end position="77"/>
    </location>
</feature>
<organism evidence="4 5">
    <name type="scientific">Didymodactylos carnosus</name>
    <dbReference type="NCBI Taxonomy" id="1234261"/>
    <lineage>
        <taxon>Eukaryota</taxon>
        <taxon>Metazoa</taxon>
        <taxon>Spiralia</taxon>
        <taxon>Gnathifera</taxon>
        <taxon>Rotifera</taxon>
        <taxon>Eurotatoria</taxon>
        <taxon>Bdelloidea</taxon>
        <taxon>Philodinida</taxon>
        <taxon>Philodinidae</taxon>
        <taxon>Didymodactylos</taxon>
    </lineage>
</organism>
<gene>
    <name evidence="3" type="ORF">OVA965_LOCUS15785</name>
    <name evidence="4" type="ORF">TMI583_LOCUS15794</name>
</gene>
<dbReference type="Proteomes" id="UP000677228">
    <property type="component" value="Unassembled WGS sequence"/>
</dbReference>
<feature type="compositionally biased region" description="Acidic residues" evidence="1">
    <location>
        <begin position="25"/>
        <end position="45"/>
    </location>
</feature>
<proteinExistence type="predicted"/>
<feature type="domain" description="PiggyBac transposable element-derived protein" evidence="2">
    <location>
        <begin position="106"/>
        <end position="462"/>
    </location>
</feature>
<dbReference type="Pfam" id="PF13843">
    <property type="entry name" value="DDE_Tnp_1_7"/>
    <property type="match status" value="1"/>
</dbReference>
<dbReference type="PANTHER" id="PTHR46599:SF3">
    <property type="entry name" value="PIGGYBAC TRANSPOSABLE ELEMENT-DERIVED PROTEIN 4"/>
    <property type="match status" value="1"/>
</dbReference>
<protein>
    <recommendedName>
        <fullName evidence="2">PiggyBac transposable element-derived protein domain-containing protein</fullName>
    </recommendedName>
</protein>
<dbReference type="Proteomes" id="UP000682733">
    <property type="component" value="Unassembled WGS sequence"/>
</dbReference>
<feature type="compositionally biased region" description="Basic and acidic residues" evidence="1">
    <location>
        <begin position="1"/>
        <end position="13"/>
    </location>
</feature>
<accession>A0A8S2J6C9</accession>
<dbReference type="EMBL" id="CAJNOK010007179">
    <property type="protein sequence ID" value="CAF1026804.1"/>
    <property type="molecule type" value="Genomic_DNA"/>
</dbReference>
<evidence type="ECO:0000256" key="1">
    <source>
        <dbReference type="SAM" id="MobiDB-lite"/>
    </source>
</evidence>
<evidence type="ECO:0000313" key="3">
    <source>
        <dbReference type="EMBL" id="CAF1026804.1"/>
    </source>
</evidence>
<dbReference type="InterPro" id="IPR029526">
    <property type="entry name" value="PGBD"/>
</dbReference>
<name>A0A8S2J6C9_9BILA</name>
<dbReference type="PANTHER" id="PTHR46599">
    <property type="entry name" value="PIGGYBAC TRANSPOSABLE ELEMENT-DERIVED PROTEIN 4"/>
    <property type="match status" value="1"/>
</dbReference>
<comment type="caution">
    <text evidence="4">The sequence shown here is derived from an EMBL/GenBank/DDBJ whole genome shotgun (WGS) entry which is preliminary data.</text>
</comment>
<dbReference type="AlphaFoldDB" id="A0A8S2J6C9"/>
<sequence length="571" mass="66463">MARRKNSSDHEISEILQNAESASESSEDDIEENYESTDDSEEPDDVTMLSSNISNSSDEHNSPPPKRKMPPPERKWKEGSFIPTIEQFTITHSGISNNLLNTSLETPFDFFELFFDSSFVGNIVTQTNIYRNQTNFTAAAKTAPWTDTNIPEMYVFFVATILMSYTKKNRIKDFWSTDNLIATPIFGRLFTRNRYLSLLRYLHFNDNTCATPGDRLVKLKPILLNLKEKFSKSMYPYKNLEIDESLMLWRGKLLFKQYIPSKRHRFGVKLFVLCDCKTKLILDFIVYTGSTTEIKDFPSLGISESIVTTLMEKYLHVGHVLYLDNWYSSPTLYETLHDMKTGACGTVRSDSIGLRKILKKLKAGEKVSQFTDNLLYLRWYDKREINMLTTIHNDDMIRTEKINHITNEPVVKPRCIVDYNSNMGAVDNTDMQVSFSECVRKTIKWNKKLFFHIMDMTLLNAYIMYKEKTGKRLKFLDYRLEVVREIVHKFGNMKKEGKGRPSLSSTPLRLTERHFPSRIQPNGKQAIRRRACIVCSRTELGPKKRTDTLYECVECLCVDDCFKKYHTLNRF</sequence>
<evidence type="ECO:0000313" key="4">
    <source>
        <dbReference type="EMBL" id="CAF3795241.1"/>
    </source>
</evidence>
<reference evidence="4" key="1">
    <citation type="submission" date="2021-02" db="EMBL/GenBank/DDBJ databases">
        <authorList>
            <person name="Nowell W R."/>
        </authorList>
    </citation>
    <scope>NUCLEOTIDE SEQUENCE</scope>
</reference>
<evidence type="ECO:0000313" key="5">
    <source>
        <dbReference type="Proteomes" id="UP000682733"/>
    </source>
</evidence>
<evidence type="ECO:0000259" key="2">
    <source>
        <dbReference type="Pfam" id="PF13843"/>
    </source>
</evidence>